<dbReference type="PANTHER" id="PTHR47072">
    <property type="match status" value="1"/>
</dbReference>
<feature type="compositionally biased region" description="Low complexity" evidence="1">
    <location>
        <begin position="19"/>
        <end position="53"/>
    </location>
</feature>
<keyword evidence="4" id="KW-1185">Reference proteome</keyword>
<feature type="compositionally biased region" description="Acidic residues" evidence="1">
    <location>
        <begin position="235"/>
        <end position="244"/>
    </location>
</feature>
<sequence length="353" mass="38098">MTTSTSPSSDVASTVSEKNAPAVTPAPTSTPAASSSPATSLNPTPSSTPTLTVSDDRTAETLVLSVNHKKTTCHWTEEDDTTLIHALVAEKTIHPSTVNGFKAVSWHQAMKALEGSEIKNGSKAKDIAACKSRWFALKKMYTSFKTLWKMLGAGWDESAKMISLPPAVWKELSLNTSLQGRELSCRQNQPFPLFHDLNGLIEGNIATGDLMMTTANDEPVASGNIGNDIPPNLQLEDDSNDDTPEITPTASLATPSSSKQKRGSAESPDVILTEMRNMTSSLAKLMRAPIPPPSSPPPTIHMQAILLVQQEDGLLPSQIFEAIDFLARDSNSEVYVSLNEALCPTWLRMKLGW</sequence>
<feature type="region of interest" description="Disordered" evidence="1">
    <location>
        <begin position="218"/>
        <end position="269"/>
    </location>
</feature>
<protein>
    <recommendedName>
        <fullName evidence="2">Myb/SANT-like domain-containing protein</fullName>
    </recommendedName>
</protein>
<evidence type="ECO:0000256" key="1">
    <source>
        <dbReference type="SAM" id="MobiDB-lite"/>
    </source>
</evidence>
<proteinExistence type="predicted"/>
<evidence type="ECO:0000313" key="4">
    <source>
        <dbReference type="Proteomes" id="UP000235388"/>
    </source>
</evidence>
<dbReference type="PANTHER" id="PTHR47072:SF4">
    <property type="entry name" value="MYB_SANT-LIKE DOMAIN-CONTAINING PROTEIN"/>
    <property type="match status" value="1"/>
</dbReference>
<feature type="region of interest" description="Disordered" evidence="1">
    <location>
        <begin position="1"/>
        <end position="53"/>
    </location>
</feature>
<organism evidence="3 4">
    <name type="scientific">Puccinia coronata f. sp. avenae</name>
    <dbReference type="NCBI Taxonomy" id="200324"/>
    <lineage>
        <taxon>Eukaryota</taxon>
        <taxon>Fungi</taxon>
        <taxon>Dikarya</taxon>
        <taxon>Basidiomycota</taxon>
        <taxon>Pucciniomycotina</taxon>
        <taxon>Pucciniomycetes</taxon>
        <taxon>Pucciniales</taxon>
        <taxon>Pucciniaceae</taxon>
        <taxon>Puccinia</taxon>
    </lineage>
</organism>
<dbReference type="EMBL" id="PGCJ01000402">
    <property type="protein sequence ID" value="PLW29678.1"/>
    <property type="molecule type" value="Genomic_DNA"/>
</dbReference>
<dbReference type="Proteomes" id="UP000235388">
    <property type="component" value="Unassembled WGS sequence"/>
</dbReference>
<reference evidence="3 4" key="1">
    <citation type="submission" date="2017-11" db="EMBL/GenBank/DDBJ databases">
        <title>De novo assembly and phasing of dikaryotic genomes from two isolates of Puccinia coronata f. sp. avenae, the causal agent of oat crown rust.</title>
        <authorList>
            <person name="Miller M.E."/>
            <person name="Zhang Y."/>
            <person name="Omidvar V."/>
            <person name="Sperschneider J."/>
            <person name="Schwessinger B."/>
            <person name="Raley C."/>
            <person name="Palmer J.M."/>
            <person name="Garnica D."/>
            <person name="Upadhyaya N."/>
            <person name="Rathjen J."/>
            <person name="Taylor J.M."/>
            <person name="Park R.F."/>
            <person name="Dodds P.N."/>
            <person name="Hirsch C.D."/>
            <person name="Kianian S.F."/>
            <person name="Figueroa M."/>
        </authorList>
    </citation>
    <scope>NUCLEOTIDE SEQUENCE [LARGE SCALE GENOMIC DNA]</scope>
    <source>
        <strain evidence="3">12NC29</strain>
    </source>
</reference>
<dbReference type="Pfam" id="PF12776">
    <property type="entry name" value="Myb_DNA-bind_3"/>
    <property type="match status" value="1"/>
</dbReference>
<evidence type="ECO:0000259" key="2">
    <source>
        <dbReference type="Pfam" id="PF12776"/>
    </source>
</evidence>
<dbReference type="OrthoDB" id="76215at2759"/>
<feature type="compositionally biased region" description="Low complexity" evidence="1">
    <location>
        <begin position="247"/>
        <end position="258"/>
    </location>
</feature>
<dbReference type="AlphaFoldDB" id="A0A2N5TW52"/>
<feature type="compositionally biased region" description="Polar residues" evidence="1">
    <location>
        <begin position="1"/>
        <end position="17"/>
    </location>
</feature>
<name>A0A2N5TW52_9BASI</name>
<dbReference type="InterPro" id="IPR024752">
    <property type="entry name" value="Myb/SANT-like_dom"/>
</dbReference>
<accession>A0A2N5TW52</accession>
<comment type="caution">
    <text evidence="3">The sequence shown here is derived from an EMBL/GenBank/DDBJ whole genome shotgun (WGS) entry which is preliminary data.</text>
</comment>
<gene>
    <name evidence="3" type="ORF">PCANC_21117</name>
</gene>
<feature type="domain" description="Myb/SANT-like" evidence="2">
    <location>
        <begin position="74"/>
        <end position="171"/>
    </location>
</feature>
<evidence type="ECO:0000313" key="3">
    <source>
        <dbReference type="EMBL" id="PLW29678.1"/>
    </source>
</evidence>